<dbReference type="SUPFAM" id="SSF53335">
    <property type="entry name" value="S-adenosyl-L-methionine-dependent methyltransferases"/>
    <property type="match status" value="1"/>
</dbReference>
<dbReference type="EC" id="2.1.1.144" evidence="5"/>
<dbReference type="InterPro" id="IPR023149">
    <property type="entry name" value="Trans_acon_MeTrfase_C"/>
</dbReference>
<reference evidence="7 8" key="1">
    <citation type="journal article" date="2012" name="J. Bacteriol.">
        <title>Genome sequence of the pathogenic Herbaspirillum seropedicae strain Os34, isolated from rice roots.</title>
        <authorList>
            <person name="Ye W."/>
            <person name="Ye S."/>
            <person name="Liu J."/>
            <person name="Chang S."/>
            <person name="Chen M."/>
            <person name="Zhu B."/>
            <person name="Guo L."/>
            <person name="An Q."/>
        </authorList>
    </citation>
    <scope>NUCLEOTIDE SEQUENCE [LARGE SCALE GENOMIC DNA]</scope>
    <source>
        <strain evidence="7 8">Os34</strain>
    </source>
</reference>
<evidence type="ECO:0000256" key="3">
    <source>
        <dbReference type="ARBA" id="ARBA00022679"/>
    </source>
</evidence>
<comment type="function">
    <text evidence="5">Catalyzes the S-adenosylmethionine monomethyl esterification of trans-aconitate.</text>
</comment>
<evidence type="ECO:0000313" key="7">
    <source>
        <dbReference type="EMBL" id="QJQ01077.1"/>
    </source>
</evidence>
<evidence type="ECO:0000256" key="5">
    <source>
        <dbReference type="HAMAP-Rule" id="MF_00560"/>
    </source>
</evidence>
<dbReference type="GO" id="GO:0032259">
    <property type="term" value="P:methylation"/>
    <property type="evidence" value="ECO:0007669"/>
    <property type="project" value="UniProtKB-KW"/>
</dbReference>
<dbReference type="InterPro" id="IPR023506">
    <property type="entry name" value="Trans-aconitate_MeTrfase"/>
</dbReference>
<gene>
    <name evidence="5" type="primary">tam</name>
    <name evidence="7" type="ORF">C798_12775</name>
</gene>
<evidence type="ECO:0000259" key="6">
    <source>
        <dbReference type="Pfam" id="PF13649"/>
    </source>
</evidence>
<dbReference type="InterPro" id="IPR041698">
    <property type="entry name" value="Methyltransf_25"/>
</dbReference>
<dbReference type="RefSeq" id="WP_017453386.1">
    <property type="nucleotide sequence ID" value="NZ_CP008956.1"/>
</dbReference>
<dbReference type="AlphaFoldDB" id="A0A6M3ZR57"/>
<organism evidence="7 8">
    <name type="scientific">Herbaspirillum rubrisubalbicans Os34</name>
    <dbReference type="NCBI Taxonomy" id="1235827"/>
    <lineage>
        <taxon>Bacteria</taxon>
        <taxon>Pseudomonadati</taxon>
        <taxon>Pseudomonadota</taxon>
        <taxon>Betaproteobacteria</taxon>
        <taxon>Burkholderiales</taxon>
        <taxon>Oxalobacteraceae</taxon>
        <taxon>Herbaspirillum</taxon>
    </lineage>
</organism>
<keyword evidence="3 5" id="KW-0808">Transferase</keyword>
<dbReference type="InterPro" id="IPR029063">
    <property type="entry name" value="SAM-dependent_MTases_sf"/>
</dbReference>
<keyword evidence="2 5" id="KW-0489">Methyltransferase</keyword>
<feature type="domain" description="Methyltransferase" evidence="6">
    <location>
        <begin position="45"/>
        <end position="134"/>
    </location>
</feature>
<dbReference type="GO" id="GO:0030798">
    <property type="term" value="F:trans-aconitate 2-methyltransferase activity"/>
    <property type="evidence" value="ECO:0007669"/>
    <property type="project" value="UniProtKB-UniRule"/>
</dbReference>
<protein>
    <recommendedName>
        <fullName evidence="5">Trans-aconitate 2-methyltransferase</fullName>
        <ecNumber evidence="5">2.1.1.144</ecNumber>
    </recommendedName>
</protein>
<keyword evidence="4 5" id="KW-0949">S-adenosyl-L-methionine</keyword>
<dbReference type="EMBL" id="CP008956">
    <property type="protein sequence ID" value="QJQ01077.1"/>
    <property type="molecule type" value="Genomic_DNA"/>
</dbReference>
<dbReference type="Gene3D" id="3.40.50.150">
    <property type="entry name" value="Vaccinia Virus protein VP39"/>
    <property type="match status" value="1"/>
</dbReference>
<dbReference type="Gene3D" id="1.10.150.290">
    <property type="entry name" value="S-adenosyl-L-methionine-dependent methyltransferases"/>
    <property type="match status" value="1"/>
</dbReference>
<comment type="catalytic activity">
    <reaction evidence="5">
        <text>trans-aconitate + S-adenosyl-L-methionine = (E)-3-(methoxycarbonyl)pent-2-enedioate + S-adenosyl-L-homocysteine</text>
        <dbReference type="Rhea" id="RHEA:14969"/>
        <dbReference type="ChEBI" id="CHEBI:15708"/>
        <dbReference type="ChEBI" id="CHEBI:57470"/>
        <dbReference type="ChEBI" id="CHEBI:57856"/>
        <dbReference type="ChEBI" id="CHEBI:59789"/>
        <dbReference type="EC" id="2.1.1.144"/>
    </reaction>
</comment>
<sequence length="267" mass="29954">MPDSQDTQQPKVQWDAAQYLRFGGERLRPALDLMLHLPTQAAARILDLGCGAGNLSAILQQRWPEAEVLGVDGSEDMLAKARVSVPQVRFVAADLNHWVPEHKLDLIYTNATLQWLPDHAQLFPRLLSFLNPGGCLAVQMPVMHDAPLRLAQVELARSPAYAEVLGEVSERRNVLDMGSYYDLLRPQVATLDIWQTTYLHILKGADPVLQWASGSSLRPYLEKMEGEQLQAFRADYARRMQLAYPPRADGSTLLPFQRMFIVATLPS</sequence>
<name>A0A6M3ZR57_9BURK</name>
<keyword evidence="1 5" id="KW-0963">Cytoplasm</keyword>
<evidence type="ECO:0000256" key="2">
    <source>
        <dbReference type="ARBA" id="ARBA00022603"/>
    </source>
</evidence>
<dbReference type="Proteomes" id="UP000501648">
    <property type="component" value="Chromosome"/>
</dbReference>
<proteinExistence type="inferred from homology"/>
<dbReference type="GO" id="GO:0005737">
    <property type="term" value="C:cytoplasm"/>
    <property type="evidence" value="ECO:0007669"/>
    <property type="project" value="UniProtKB-SubCell"/>
</dbReference>
<dbReference type="PANTHER" id="PTHR43861">
    <property type="entry name" value="TRANS-ACONITATE 2-METHYLTRANSFERASE-RELATED"/>
    <property type="match status" value="1"/>
</dbReference>
<comment type="subcellular location">
    <subcellularLocation>
        <location evidence="5">Cytoplasm</location>
    </subcellularLocation>
</comment>
<evidence type="ECO:0000313" key="8">
    <source>
        <dbReference type="Proteomes" id="UP000501648"/>
    </source>
</evidence>
<evidence type="ECO:0000256" key="1">
    <source>
        <dbReference type="ARBA" id="ARBA00022490"/>
    </source>
</evidence>
<dbReference type="HAMAP" id="MF_00560">
    <property type="entry name" value="Tran_acon_Me_trans"/>
    <property type="match status" value="1"/>
</dbReference>
<accession>A0A6M3ZR57</accession>
<dbReference type="PANTHER" id="PTHR43861:SF1">
    <property type="entry name" value="TRANS-ACONITATE 2-METHYLTRANSFERASE"/>
    <property type="match status" value="1"/>
</dbReference>
<dbReference type="CDD" id="cd02440">
    <property type="entry name" value="AdoMet_MTases"/>
    <property type="match status" value="1"/>
</dbReference>
<evidence type="ECO:0000256" key="4">
    <source>
        <dbReference type="ARBA" id="ARBA00022691"/>
    </source>
</evidence>
<comment type="similarity">
    <text evidence="5">Belongs to the methyltransferase superfamily. Tam family.</text>
</comment>
<dbReference type="Pfam" id="PF13649">
    <property type="entry name" value="Methyltransf_25"/>
    <property type="match status" value="1"/>
</dbReference>